<keyword evidence="4 7" id="KW-0238">DNA-binding</keyword>
<dbReference type="InterPro" id="IPR039420">
    <property type="entry name" value="WalR-like"/>
</dbReference>
<keyword evidence="1 6" id="KW-0597">Phosphoprotein</keyword>
<comment type="caution">
    <text evidence="10">The sequence shown here is derived from an EMBL/GenBank/DDBJ whole genome shotgun (WGS) entry which is preliminary data.</text>
</comment>
<dbReference type="PROSITE" id="PS51755">
    <property type="entry name" value="OMPR_PHOB"/>
    <property type="match status" value="1"/>
</dbReference>
<reference evidence="10" key="1">
    <citation type="submission" date="2019-09" db="EMBL/GenBank/DDBJ databases">
        <authorList>
            <person name="Teo W.F.A."/>
            <person name="Duangmal K."/>
        </authorList>
    </citation>
    <scope>NUCLEOTIDE SEQUENCE [LARGE SCALE GENOMIC DNA]</scope>
    <source>
        <strain evidence="10">K81G1</strain>
    </source>
</reference>
<dbReference type="GO" id="GO:0000156">
    <property type="term" value="F:phosphorelay response regulator activity"/>
    <property type="evidence" value="ECO:0007669"/>
    <property type="project" value="TreeGrafter"/>
</dbReference>
<dbReference type="Gene3D" id="1.10.10.10">
    <property type="entry name" value="Winged helix-like DNA-binding domain superfamily/Winged helix DNA-binding domain"/>
    <property type="match status" value="1"/>
</dbReference>
<dbReference type="Gene3D" id="6.10.250.690">
    <property type="match status" value="1"/>
</dbReference>
<dbReference type="EMBL" id="VMNW02000037">
    <property type="protein sequence ID" value="KAA9158093.1"/>
    <property type="molecule type" value="Genomic_DNA"/>
</dbReference>
<proteinExistence type="predicted"/>
<dbReference type="GO" id="GO:0032993">
    <property type="term" value="C:protein-DNA complex"/>
    <property type="evidence" value="ECO:0007669"/>
    <property type="project" value="TreeGrafter"/>
</dbReference>
<dbReference type="SUPFAM" id="SSF52172">
    <property type="entry name" value="CheY-like"/>
    <property type="match status" value="1"/>
</dbReference>
<keyword evidence="5" id="KW-0804">Transcription</keyword>
<feature type="DNA-binding region" description="OmpR/PhoB-type" evidence="7">
    <location>
        <begin position="129"/>
        <end position="222"/>
    </location>
</feature>
<keyword evidence="11" id="KW-1185">Reference proteome</keyword>
<evidence type="ECO:0000256" key="1">
    <source>
        <dbReference type="ARBA" id="ARBA00022553"/>
    </source>
</evidence>
<dbReference type="PANTHER" id="PTHR48111:SF1">
    <property type="entry name" value="TWO-COMPONENT RESPONSE REGULATOR ORR33"/>
    <property type="match status" value="1"/>
</dbReference>
<dbReference type="PROSITE" id="PS50110">
    <property type="entry name" value="RESPONSE_REGULATORY"/>
    <property type="match status" value="1"/>
</dbReference>
<evidence type="ECO:0000313" key="10">
    <source>
        <dbReference type="EMBL" id="KAA9158093.1"/>
    </source>
</evidence>
<keyword evidence="2" id="KW-0902">Two-component regulatory system</keyword>
<keyword evidence="3" id="KW-0805">Transcription regulation</keyword>
<evidence type="ECO:0000256" key="6">
    <source>
        <dbReference type="PROSITE-ProRule" id="PRU00169"/>
    </source>
</evidence>
<dbReference type="Pfam" id="PF00486">
    <property type="entry name" value="Trans_reg_C"/>
    <property type="match status" value="1"/>
</dbReference>
<dbReference type="InterPro" id="IPR011006">
    <property type="entry name" value="CheY-like_superfamily"/>
</dbReference>
<evidence type="ECO:0000259" key="8">
    <source>
        <dbReference type="PROSITE" id="PS50110"/>
    </source>
</evidence>
<feature type="modified residue" description="4-aspartylphosphate" evidence="6">
    <location>
        <position position="57"/>
    </location>
</feature>
<dbReference type="InterPro" id="IPR036388">
    <property type="entry name" value="WH-like_DNA-bd_sf"/>
</dbReference>
<evidence type="ECO:0000259" key="9">
    <source>
        <dbReference type="PROSITE" id="PS51755"/>
    </source>
</evidence>
<dbReference type="CDD" id="cd00383">
    <property type="entry name" value="trans_reg_C"/>
    <property type="match status" value="1"/>
</dbReference>
<feature type="domain" description="Response regulatory" evidence="8">
    <location>
        <begin position="8"/>
        <end position="122"/>
    </location>
</feature>
<sequence>MSVTEPPRVLVVEDDPQLLAMLRTLLADEGYAVDTAADGQRGLHLGLTREYDVIVLDRGLPAIEGLDLLGRLRGKGVGTPTLVLSALGNPADRVAGLDAGAEDYLGKPFDVDELLARLRALRRRHLDLARSLPLPGGRLELETRNVVRDNGNPVRLSERECALLATLAARPGHVFSRSQLLGLVFDAAESEVVVDTYVHYLRRKLGRKIVDTVRGRGYQLGSGR</sequence>
<evidence type="ECO:0000256" key="7">
    <source>
        <dbReference type="PROSITE-ProRule" id="PRU01091"/>
    </source>
</evidence>
<dbReference type="GO" id="GO:0005829">
    <property type="term" value="C:cytosol"/>
    <property type="evidence" value="ECO:0007669"/>
    <property type="project" value="TreeGrafter"/>
</dbReference>
<evidence type="ECO:0000313" key="11">
    <source>
        <dbReference type="Proteomes" id="UP000319769"/>
    </source>
</evidence>
<name>A0A5N0UZC0_9PSEU</name>
<dbReference type="AlphaFoldDB" id="A0A5N0UZC0"/>
<dbReference type="Pfam" id="PF00072">
    <property type="entry name" value="Response_reg"/>
    <property type="match status" value="1"/>
</dbReference>
<dbReference type="InterPro" id="IPR001789">
    <property type="entry name" value="Sig_transdc_resp-reg_receiver"/>
</dbReference>
<evidence type="ECO:0000256" key="2">
    <source>
        <dbReference type="ARBA" id="ARBA00023012"/>
    </source>
</evidence>
<evidence type="ECO:0000256" key="3">
    <source>
        <dbReference type="ARBA" id="ARBA00023015"/>
    </source>
</evidence>
<dbReference type="GO" id="GO:0006355">
    <property type="term" value="P:regulation of DNA-templated transcription"/>
    <property type="evidence" value="ECO:0007669"/>
    <property type="project" value="InterPro"/>
</dbReference>
<evidence type="ECO:0000256" key="5">
    <source>
        <dbReference type="ARBA" id="ARBA00023163"/>
    </source>
</evidence>
<dbReference type="PANTHER" id="PTHR48111">
    <property type="entry name" value="REGULATOR OF RPOS"/>
    <property type="match status" value="1"/>
</dbReference>
<dbReference type="SMART" id="SM00448">
    <property type="entry name" value="REC"/>
    <property type="match status" value="1"/>
</dbReference>
<gene>
    <name evidence="10" type="ORF">FPZ12_023615</name>
</gene>
<evidence type="ECO:0000256" key="4">
    <source>
        <dbReference type="ARBA" id="ARBA00023125"/>
    </source>
</evidence>
<protein>
    <submittedName>
        <fullName evidence="10">Response regulator transcription factor</fullName>
    </submittedName>
</protein>
<dbReference type="RefSeq" id="WP_144747812.1">
    <property type="nucleotide sequence ID" value="NZ_VMNW02000037.1"/>
</dbReference>
<dbReference type="Proteomes" id="UP000319769">
    <property type="component" value="Unassembled WGS sequence"/>
</dbReference>
<organism evidence="10 11">
    <name type="scientific">Amycolatopsis acidicola</name>
    <dbReference type="NCBI Taxonomy" id="2596893"/>
    <lineage>
        <taxon>Bacteria</taxon>
        <taxon>Bacillati</taxon>
        <taxon>Actinomycetota</taxon>
        <taxon>Actinomycetes</taxon>
        <taxon>Pseudonocardiales</taxon>
        <taxon>Pseudonocardiaceae</taxon>
        <taxon>Amycolatopsis</taxon>
    </lineage>
</organism>
<dbReference type="OrthoDB" id="3197131at2"/>
<dbReference type="SMART" id="SM00862">
    <property type="entry name" value="Trans_reg_C"/>
    <property type="match status" value="1"/>
</dbReference>
<dbReference type="GO" id="GO:0000976">
    <property type="term" value="F:transcription cis-regulatory region binding"/>
    <property type="evidence" value="ECO:0007669"/>
    <property type="project" value="TreeGrafter"/>
</dbReference>
<feature type="domain" description="OmpR/PhoB-type" evidence="9">
    <location>
        <begin position="129"/>
        <end position="222"/>
    </location>
</feature>
<dbReference type="InterPro" id="IPR001867">
    <property type="entry name" value="OmpR/PhoB-type_DNA-bd"/>
</dbReference>
<dbReference type="Gene3D" id="3.40.50.2300">
    <property type="match status" value="1"/>
</dbReference>
<accession>A0A5N0UZC0</accession>